<gene>
    <name evidence="1" type="primary">hmeE</name>
    <name evidence="1" type="ORF">39f70013</name>
</gene>
<dbReference type="SUPFAM" id="SSF48695">
    <property type="entry name" value="Multiheme cytochromes"/>
    <property type="match status" value="1"/>
</dbReference>
<dbReference type="InterPro" id="IPR047668">
    <property type="entry name" value="DsrJ"/>
</dbReference>
<dbReference type="NCBIfam" id="NF038038">
    <property type="entry name" value="cytoc_DsrJ"/>
    <property type="match status" value="1"/>
</dbReference>
<accession>Q3IBK9</accession>
<dbReference type="EMBL" id="CT025835">
    <property type="protein sequence ID" value="CAJ31171.1"/>
    <property type="molecule type" value="Genomic_DNA"/>
</dbReference>
<organism evidence="1">
    <name type="scientific">uncultured sulfate-reducing bacterium</name>
    <dbReference type="NCBI Taxonomy" id="153939"/>
    <lineage>
        <taxon>Bacteria</taxon>
        <taxon>environmental samples</taxon>
    </lineage>
</organism>
<protein>
    <submittedName>
        <fullName evidence="1">Hdr-like menaquinol-oxidizing enzyme, subunit E (HmeE)</fullName>
    </submittedName>
</protein>
<sequence>MTSPMWFHLVKGKESAAPELVLPTEYRECVAPTSYMRTLHMDLLNEWRDDVVRNGDRVHVAPDGKQYDKSLSRTCMNCHSNKTEFCDRCHDYAAVKPYCWECHVEPREIP</sequence>
<name>Q3IBK9_9BACT</name>
<proteinExistence type="predicted"/>
<reference evidence="1" key="1">
    <citation type="journal article" date="2005" name="J. Bacteriol.">
        <title>Clustered genes related to sulfate respiration in uncultured prokaryotes support the theory of their concomitant horizontal transfer.</title>
        <authorList>
            <person name="Mussmann M."/>
            <person name="Richter M."/>
            <person name="Lombardot T."/>
            <person name="Meyerdierks A."/>
            <person name="Kuever J."/>
            <person name="Kube M."/>
            <person name="Glockner F.O."/>
            <person name="Amann R."/>
        </authorList>
    </citation>
    <scope>NUCLEOTIDE SEQUENCE</scope>
</reference>
<evidence type="ECO:0000313" key="1">
    <source>
        <dbReference type="EMBL" id="CAJ31171.1"/>
    </source>
</evidence>
<dbReference type="InterPro" id="IPR036280">
    <property type="entry name" value="Multihaem_cyt_sf"/>
</dbReference>
<dbReference type="AlphaFoldDB" id="Q3IBK9"/>